<dbReference type="InterPro" id="IPR016186">
    <property type="entry name" value="C-type_lectin-like/link_sf"/>
</dbReference>
<dbReference type="Gene3D" id="3.10.100.10">
    <property type="entry name" value="Mannose-Binding Protein A, subunit A"/>
    <property type="match status" value="1"/>
</dbReference>
<accession>A0A9N9T5Q2</accession>
<feature type="chain" id="PRO_5040516703" description="C-type lectin domain-containing protein" evidence="1">
    <location>
        <begin position="24"/>
        <end position="182"/>
    </location>
</feature>
<dbReference type="InterPro" id="IPR016187">
    <property type="entry name" value="CTDL_fold"/>
</dbReference>
<feature type="domain" description="C-type lectin" evidence="2">
    <location>
        <begin position="38"/>
        <end position="161"/>
    </location>
</feature>
<feature type="signal peptide" evidence="1">
    <location>
        <begin position="1"/>
        <end position="23"/>
    </location>
</feature>
<keyword evidence="1" id="KW-0732">Signal</keyword>
<name>A0A9N9T5Q2_DIABA</name>
<gene>
    <name evidence="3" type="ORF">DIABBA_LOCUS8160</name>
</gene>
<dbReference type="InterPro" id="IPR001304">
    <property type="entry name" value="C-type_lectin-like"/>
</dbReference>
<evidence type="ECO:0000259" key="2">
    <source>
        <dbReference type="PROSITE" id="PS50041"/>
    </source>
</evidence>
<dbReference type="PROSITE" id="PS50041">
    <property type="entry name" value="C_TYPE_LECTIN_2"/>
    <property type="match status" value="1"/>
</dbReference>
<proteinExistence type="predicted"/>
<sequence length="182" mass="21298">MINKILFFSFLCILLWYKNNVEAGTLLVGNTKVHQVIFNSSLYLVNETFRGTWLQAMLYCKLLDMDLVSIESKEENDFLYKTLYRYINTQQTWYWTSGTTLPYDKWVWMATGSPVIYTHWFTNRPDNSGGNKNALEVQLYPGKGLYWTNSNQNDTKRAICEVKIVKSINATDEDDDNVPIFR</sequence>
<evidence type="ECO:0000256" key="1">
    <source>
        <dbReference type="SAM" id="SignalP"/>
    </source>
</evidence>
<dbReference type="SUPFAM" id="SSF56436">
    <property type="entry name" value="C-type lectin-like"/>
    <property type="match status" value="1"/>
</dbReference>
<organism evidence="3 4">
    <name type="scientific">Diabrotica balteata</name>
    <name type="common">Banded cucumber beetle</name>
    <dbReference type="NCBI Taxonomy" id="107213"/>
    <lineage>
        <taxon>Eukaryota</taxon>
        <taxon>Metazoa</taxon>
        <taxon>Ecdysozoa</taxon>
        <taxon>Arthropoda</taxon>
        <taxon>Hexapoda</taxon>
        <taxon>Insecta</taxon>
        <taxon>Pterygota</taxon>
        <taxon>Neoptera</taxon>
        <taxon>Endopterygota</taxon>
        <taxon>Coleoptera</taxon>
        <taxon>Polyphaga</taxon>
        <taxon>Cucujiformia</taxon>
        <taxon>Chrysomeloidea</taxon>
        <taxon>Chrysomelidae</taxon>
        <taxon>Galerucinae</taxon>
        <taxon>Diabroticina</taxon>
        <taxon>Diabroticites</taxon>
        <taxon>Diabrotica</taxon>
    </lineage>
</organism>
<dbReference type="SMART" id="SM00034">
    <property type="entry name" value="CLECT"/>
    <property type="match status" value="1"/>
</dbReference>
<dbReference type="OrthoDB" id="7962197at2759"/>
<dbReference type="AlphaFoldDB" id="A0A9N9T5Q2"/>
<dbReference type="PANTHER" id="PTHR22803">
    <property type="entry name" value="MANNOSE, PHOSPHOLIPASE, LECTIN RECEPTOR RELATED"/>
    <property type="match status" value="1"/>
</dbReference>
<dbReference type="EMBL" id="OU898280">
    <property type="protein sequence ID" value="CAG9834905.1"/>
    <property type="molecule type" value="Genomic_DNA"/>
</dbReference>
<keyword evidence="4" id="KW-1185">Reference proteome</keyword>
<dbReference type="Pfam" id="PF00059">
    <property type="entry name" value="Lectin_C"/>
    <property type="match status" value="1"/>
</dbReference>
<protein>
    <recommendedName>
        <fullName evidence="2">C-type lectin domain-containing protein</fullName>
    </recommendedName>
</protein>
<dbReference type="Proteomes" id="UP001153709">
    <property type="component" value="Chromosome 5"/>
</dbReference>
<evidence type="ECO:0000313" key="3">
    <source>
        <dbReference type="EMBL" id="CAG9834905.1"/>
    </source>
</evidence>
<reference evidence="3" key="1">
    <citation type="submission" date="2022-01" db="EMBL/GenBank/DDBJ databases">
        <authorList>
            <person name="King R."/>
        </authorList>
    </citation>
    <scope>NUCLEOTIDE SEQUENCE</scope>
</reference>
<evidence type="ECO:0000313" key="4">
    <source>
        <dbReference type="Proteomes" id="UP001153709"/>
    </source>
</evidence>
<dbReference type="InterPro" id="IPR050111">
    <property type="entry name" value="C-type_lectin/snaclec_domain"/>
</dbReference>
<dbReference type="CDD" id="cd00037">
    <property type="entry name" value="CLECT"/>
    <property type="match status" value="1"/>
</dbReference>